<keyword evidence="3" id="KW-1185">Reference proteome</keyword>
<dbReference type="Proteomes" id="UP001159363">
    <property type="component" value="Chromosome 7"/>
</dbReference>
<accession>A0ABQ9H1D0</accession>
<name>A0ABQ9H1D0_9NEOP</name>
<comment type="caution">
    <text evidence="2">The sequence shown here is derived from an EMBL/GenBank/DDBJ whole genome shotgun (WGS) entry which is preliminary data.</text>
</comment>
<evidence type="ECO:0000313" key="2">
    <source>
        <dbReference type="EMBL" id="KAJ8878074.1"/>
    </source>
</evidence>
<feature type="region of interest" description="Disordered" evidence="1">
    <location>
        <begin position="67"/>
        <end position="90"/>
    </location>
</feature>
<feature type="compositionally biased region" description="Basic residues" evidence="1">
    <location>
        <begin position="1"/>
        <end position="10"/>
    </location>
</feature>
<evidence type="ECO:0000313" key="3">
    <source>
        <dbReference type="Proteomes" id="UP001159363"/>
    </source>
</evidence>
<feature type="region of interest" description="Disordered" evidence="1">
    <location>
        <begin position="1"/>
        <end position="21"/>
    </location>
</feature>
<dbReference type="EMBL" id="JARBHB010000008">
    <property type="protein sequence ID" value="KAJ8878074.1"/>
    <property type="molecule type" value="Genomic_DNA"/>
</dbReference>
<gene>
    <name evidence="2" type="ORF">PR048_022538</name>
</gene>
<proteinExistence type="predicted"/>
<evidence type="ECO:0000256" key="1">
    <source>
        <dbReference type="SAM" id="MobiDB-lite"/>
    </source>
</evidence>
<organism evidence="2 3">
    <name type="scientific">Dryococelus australis</name>
    <dbReference type="NCBI Taxonomy" id="614101"/>
    <lineage>
        <taxon>Eukaryota</taxon>
        <taxon>Metazoa</taxon>
        <taxon>Ecdysozoa</taxon>
        <taxon>Arthropoda</taxon>
        <taxon>Hexapoda</taxon>
        <taxon>Insecta</taxon>
        <taxon>Pterygota</taxon>
        <taxon>Neoptera</taxon>
        <taxon>Polyneoptera</taxon>
        <taxon>Phasmatodea</taxon>
        <taxon>Verophasmatodea</taxon>
        <taxon>Anareolatae</taxon>
        <taxon>Phasmatidae</taxon>
        <taxon>Eurycanthinae</taxon>
        <taxon>Dryococelus</taxon>
    </lineage>
</organism>
<sequence length="90" mass="9999">MTSRRDKRAPRGGGGRNHVRVGGAQCRIGSAQRWACARRVCRVARSRCSLANDKVIEVSMKQRWNVSAGEMGDPRENPLTSGIVRHDSHM</sequence>
<protein>
    <submittedName>
        <fullName evidence="2">Uncharacterized protein</fullName>
    </submittedName>
</protein>
<reference evidence="2 3" key="1">
    <citation type="submission" date="2023-02" db="EMBL/GenBank/DDBJ databases">
        <title>LHISI_Scaffold_Assembly.</title>
        <authorList>
            <person name="Stuart O.P."/>
            <person name="Cleave R."/>
            <person name="Magrath M.J.L."/>
            <person name="Mikheyev A.S."/>
        </authorList>
    </citation>
    <scope>NUCLEOTIDE SEQUENCE [LARGE SCALE GENOMIC DNA]</scope>
    <source>
        <strain evidence="2">Daus_M_001</strain>
        <tissue evidence="2">Leg muscle</tissue>
    </source>
</reference>